<evidence type="ECO:0000256" key="2">
    <source>
        <dbReference type="SAM" id="SignalP"/>
    </source>
</evidence>
<dbReference type="Gene3D" id="1.10.10.1940">
    <property type="match status" value="1"/>
</dbReference>
<sequence>MLTTALLVAAVLAFSLTGKAYVNHSLDDTHLFHGLPRPRKMVKRQTQCGTNANCPHWVNNGFCNSTFYNNAQKTMYCGRQCGLC</sequence>
<organism evidence="4 5">
    <name type="scientific">Trichostrongylus colubriformis</name>
    <name type="common">Black scour worm</name>
    <dbReference type="NCBI Taxonomy" id="6319"/>
    <lineage>
        <taxon>Eukaryota</taxon>
        <taxon>Metazoa</taxon>
        <taxon>Ecdysozoa</taxon>
        <taxon>Nematoda</taxon>
        <taxon>Chromadorea</taxon>
        <taxon>Rhabditida</taxon>
        <taxon>Rhabditina</taxon>
        <taxon>Rhabditomorpha</taxon>
        <taxon>Strongyloidea</taxon>
        <taxon>Trichostrongylidae</taxon>
        <taxon>Trichostrongylus</taxon>
    </lineage>
</organism>
<evidence type="ECO:0000256" key="1">
    <source>
        <dbReference type="PROSITE-ProRule" id="PRU01005"/>
    </source>
</evidence>
<keyword evidence="5" id="KW-1185">Reference proteome</keyword>
<dbReference type="EMBL" id="WIXE01023159">
    <property type="protein sequence ID" value="KAK5966742.1"/>
    <property type="molecule type" value="Genomic_DNA"/>
</dbReference>
<dbReference type="AlphaFoldDB" id="A0AAN8EVF0"/>
<evidence type="ECO:0000259" key="3">
    <source>
        <dbReference type="PROSITE" id="PS51670"/>
    </source>
</evidence>
<comment type="caution">
    <text evidence="4">The sequence shown here is derived from an EMBL/GenBank/DDBJ whole genome shotgun (WGS) entry which is preliminary data.</text>
</comment>
<comment type="caution">
    <text evidence="1">Lacks conserved residue(s) required for the propagation of feature annotation.</text>
</comment>
<dbReference type="Proteomes" id="UP001331761">
    <property type="component" value="Unassembled WGS sequence"/>
</dbReference>
<keyword evidence="2" id="KW-0732">Signal</keyword>
<evidence type="ECO:0000313" key="4">
    <source>
        <dbReference type="EMBL" id="KAK5966742.1"/>
    </source>
</evidence>
<feature type="chain" id="PRO_5043027011" description="ShKT domain-containing protein" evidence="2">
    <location>
        <begin position="21"/>
        <end position="84"/>
    </location>
</feature>
<dbReference type="PROSITE" id="PS51670">
    <property type="entry name" value="SHKT"/>
    <property type="match status" value="1"/>
</dbReference>
<name>A0AAN8EVF0_TRICO</name>
<proteinExistence type="predicted"/>
<gene>
    <name evidence="4" type="ORF">GCK32_000481</name>
</gene>
<dbReference type="Pfam" id="PF01549">
    <property type="entry name" value="ShK"/>
    <property type="match status" value="1"/>
</dbReference>
<dbReference type="InterPro" id="IPR003582">
    <property type="entry name" value="ShKT_dom"/>
</dbReference>
<feature type="domain" description="ShKT" evidence="3">
    <location>
        <begin position="48"/>
        <end position="84"/>
    </location>
</feature>
<evidence type="ECO:0000313" key="5">
    <source>
        <dbReference type="Proteomes" id="UP001331761"/>
    </source>
</evidence>
<accession>A0AAN8EVF0</accession>
<reference evidence="4 5" key="1">
    <citation type="submission" date="2019-10" db="EMBL/GenBank/DDBJ databases">
        <title>Assembly and Annotation for the nematode Trichostrongylus colubriformis.</title>
        <authorList>
            <person name="Martin J."/>
        </authorList>
    </citation>
    <scope>NUCLEOTIDE SEQUENCE [LARGE SCALE GENOMIC DNA]</scope>
    <source>
        <strain evidence="4">G859</strain>
        <tissue evidence="4">Whole worm</tissue>
    </source>
</reference>
<protein>
    <recommendedName>
        <fullName evidence="3">ShKT domain-containing protein</fullName>
    </recommendedName>
</protein>
<dbReference type="PANTHER" id="PTHR46707">
    <property type="entry name" value="PROTEIN CBG07468"/>
    <property type="match status" value="1"/>
</dbReference>
<dbReference type="PANTHER" id="PTHR46707:SF1">
    <property type="entry name" value="COEXPRESSED WITH POLYCYSTINS-RELATED"/>
    <property type="match status" value="1"/>
</dbReference>
<feature type="signal peptide" evidence="2">
    <location>
        <begin position="1"/>
        <end position="20"/>
    </location>
</feature>